<dbReference type="Proteomes" id="UP000499080">
    <property type="component" value="Unassembled WGS sequence"/>
</dbReference>
<feature type="transmembrane region" description="Helical" evidence="1">
    <location>
        <begin position="18"/>
        <end position="35"/>
    </location>
</feature>
<evidence type="ECO:0000313" key="2">
    <source>
        <dbReference type="EMBL" id="GBN26823.1"/>
    </source>
</evidence>
<organism evidence="2 3">
    <name type="scientific">Araneus ventricosus</name>
    <name type="common">Orbweaver spider</name>
    <name type="synonym">Epeira ventricosa</name>
    <dbReference type="NCBI Taxonomy" id="182803"/>
    <lineage>
        <taxon>Eukaryota</taxon>
        <taxon>Metazoa</taxon>
        <taxon>Ecdysozoa</taxon>
        <taxon>Arthropoda</taxon>
        <taxon>Chelicerata</taxon>
        <taxon>Arachnida</taxon>
        <taxon>Araneae</taxon>
        <taxon>Araneomorphae</taxon>
        <taxon>Entelegynae</taxon>
        <taxon>Araneoidea</taxon>
        <taxon>Araneidae</taxon>
        <taxon>Araneus</taxon>
    </lineage>
</organism>
<keyword evidence="1" id="KW-0812">Transmembrane</keyword>
<comment type="caution">
    <text evidence="2">The sequence shown here is derived from an EMBL/GenBank/DDBJ whole genome shotgun (WGS) entry which is preliminary data.</text>
</comment>
<evidence type="ECO:0000256" key="1">
    <source>
        <dbReference type="SAM" id="Phobius"/>
    </source>
</evidence>
<keyword evidence="1" id="KW-1133">Transmembrane helix</keyword>
<dbReference type="EMBL" id="BGPR01007434">
    <property type="protein sequence ID" value="GBN26823.1"/>
    <property type="molecule type" value="Genomic_DNA"/>
</dbReference>
<sequence length="136" mass="15296">MQHLSKLLTLLLIPVKEIPQTLILTWVSIVLLKVSRHQRNRAISQSEKLHKLKQKKNVDFLRRISLPNLKKSAHHNSVVLGLSERGIVHKDLPFSFGGVPQVPDLKLHPSDEDEDLHMNCDASATCVPPSHTPTLS</sequence>
<keyword evidence="1" id="KW-0472">Membrane</keyword>
<reference evidence="2 3" key="1">
    <citation type="journal article" date="2019" name="Sci. Rep.">
        <title>Orb-weaving spider Araneus ventricosus genome elucidates the spidroin gene catalogue.</title>
        <authorList>
            <person name="Kono N."/>
            <person name="Nakamura H."/>
            <person name="Ohtoshi R."/>
            <person name="Moran D.A.P."/>
            <person name="Shinohara A."/>
            <person name="Yoshida Y."/>
            <person name="Fujiwara M."/>
            <person name="Mori M."/>
            <person name="Tomita M."/>
            <person name="Arakawa K."/>
        </authorList>
    </citation>
    <scope>NUCLEOTIDE SEQUENCE [LARGE SCALE GENOMIC DNA]</scope>
</reference>
<protein>
    <submittedName>
        <fullName evidence="2">Uncharacterized protein</fullName>
    </submittedName>
</protein>
<dbReference type="AlphaFoldDB" id="A0A4Y2MJG9"/>
<accession>A0A4Y2MJG9</accession>
<name>A0A4Y2MJG9_ARAVE</name>
<proteinExistence type="predicted"/>
<evidence type="ECO:0000313" key="3">
    <source>
        <dbReference type="Proteomes" id="UP000499080"/>
    </source>
</evidence>
<keyword evidence="3" id="KW-1185">Reference proteome</keyword>
<gene>
    <name evidence="2" type="ORF">AVEN_249237_1</name>
</gene>